<proteinExistence type="predicted"/>
<evidence type="ECO:0000259" key="2">
    <source>
        <dbReference type="Pfam" id="PF14111"/>
    </source>
</evidence>
<gene>
    <name evidence="3" type="ORF">Gohar_009566</name>
</gene>
<dbReference type="EMBL" id="JABFAD010000005">
    <property type="protein sequence ID" value="MBA0799030.1"/>
    <property type="molecule type" value="Genomic_DNA"/>
</dbReference>
<reference evidence="3 4" key="1">
    <citation type="journal article" date="2019" name="Genome Biol. Evol.">
        <title>Insights into the evolution of the New World diploid cottons (Gossypium, subgenus Houzingenia) based on genome sequencing.</title>
        <authorList>
            <person name="Grover C.E."/>
            <person name="Arick M.A. 2nd"/>
            <person name="Thrash A."/>
            <person name="Conover J.L."/>
            <person name="Sanders W.S."/>
            <person name="Peterson D.G."/>
            <person name="Frelichowski J.E."/>
            <person name="Scheffler J.A."/>
            <person name="Scheffler B.E."/>
            <person name="Wendel J.F."/>
        </authorList>
    </citation>
    <scope>NUCLEOTIDE SEQUENCE [LARGE SCALE GENOMIC DNA]</scope>
    <source>
        <strain evidence="3">0</strain>
        <tissue evidence="3">Leaf</tissue>
    </source>
</reference>
<dbReference type="OrthoDB" id="940001at2759"/>
<name>A0A7J9GNA6_9ROSI</name>
<keyword evidence="4" id="KW-1185">Reference proteome</keyword>
<organism evidence="3 4">
    <name type="scientific">Gossypium harknessii</name>
    <dbReference type="NCBI Taxonomy" id="34285"/>
    <lineage>
        <taxon>Eukaryota</taxon>
        <taxon>Viridiplantae</taxon>
        <taxon>Streptophyta</taxon>
        <taxon>Embryophyta</taxon>
        <taxon>Tracheophyta</taxon>
        <taxon>Spermatophyta</taxon>
        <taxon>Magnoliopsida</taxon>
        <taxon>eudicotyledons</taxon>
        <taxon>Gunneridae</taxon>
        <taxon>Pentapetalae</taxon>
        <taxon>rosids</taxon>
        <taxon>malvids</taxon>
        <taxon>Malvales</taxon>
        <taxon>Malvaceae</taxon>
        <taxon>Malvoideae</taxon>
        <taxon>Gossypium</taxon>
    </lineage>
</organism>
<dbReference type="Pfam" id="PF14111">
    <property type="entry name" value="DUF4283"/>
    <property type="match status" value="1"/>
</dbReference>
<accession>A0A7J9GNA6</accession>
<comment type="caution">
    <text evidence="3">The sequence shown here is derived from an EMBL/GenBank/DDBJ whole genome shotgun (WGS) entry which is preliminary data.</text>
</comment>
<feature type="domain" description="DUF4283" evidence="2">
    <location>
        <begin position="59"/>
        <end position="124"/>
    </location>
</feature>
<evidence type="ECO:0000256" key="1">
    <source>
        <dbReference type="SAM" id="MobiDB-lite"/>
    </source>
</evidence>
<evidence type="ECO:0000313" key="4">
    <source>
        <dbReference type="Proteomes" id="UP000593560"/>
    </source>
</evidence>
<evidence type="ECO:0000313" key="3">
    <source>
        <dbReference type="EMBL" id="MBA0799030.1"/>
    </source>
</evidence>
<feature type="region of interest" description="Disordered" evidence="1">
    <location>
        <begin position="28"/>
        <end position="47"/>
    </location>
</feature>
<sequence length="129" mass="14622">MLTIESHASQVNDKGGGWVTRKVCRREEESSDEGGLEEMGFGSGVNDDFELKEGDMITEVVGGRMGFNALFNKIHSLWKLKMTSQLMDLENEFYLVKFQGERDYTKALIVGPWLVFGQYLTVQPIILHT</sequence>
<protein>
    <recommendedName>
        <fullName evidence="2">DUF4283 domain-containing protein</fullName>
    </recommendedName>
</protein>
<dbReference type="InterPro" id="IPR025558">
    <property type="entry name" value="DUF4283"/>
</dbReference>
<dbReference type="AlphaFoldDB" id="A0A7J9GNA6"/>
<dbReference type="Proteomes" id="UP000593560">
    <property type="component" value="Unassembled WGS sequence"/>
</dbReference>